<dbReference type="GO" id="GO:0003676">
    <property type="term" value="F:nucleic acid binding"/>
    <property type="evidence" value="ECO:0007669"/>
    <property type="project" value="InterPro"/>
</dbReference>
<evidence type="ECO:0000256" key="5">
    <source>
        <dbReference type="ARBA" id="ARBA00023157"/>
    </source>
</evidence>
<dbReference type="RefSeq" id="WP_140850950.1">
    <property type="nucleotide sequence ID" value="NZ_RCZC01000003.1"/>
</dbReference>
<evidence type="ECO:0000313" key="9">
    <source>
        <dbReference type="Proteomes" id="UP000319931"/>
    </source>
</evidence>
<dbReference type="InterPro" id="IPR003154">
    <property type="entry name" value="S1/P1nuclease"/>
</dbReference>
<dbReference type="Pfam" id="PF02265">
    <property type="entry name" value="S1-P1_nuclease"/>
    <property type="match status" value="1"/>
</dbReference>
<evidence type="ECO:0000313" key="8">
    <source>
        <dbReference type="EMBL" id="TPG53024.1"/>
    </source>
</evidence>
<keyword evidence="9" id="KW-1185">Reference proteome</keyword>
<organism evidence="8 9">
    <name type="scientific">Sphingomonas glacialis</name>
    <dbReference type="NCBI Taxonomy" id="658225"/>
    <lineage>
        <taxon>Bacteria</taxon>
        <taxon>Pseudomonadati</taxon>
        <taxon>Pseudomonadota</taxon>
        <taxon>Alphaproteobacteria</taxon>
        <taxon>Sphingomonadales</taxon>
        <taxon>Sphingomonadaceae</taxon>
        <taxon>Sphingomonas</taxon>
    </lineage>
</organism>
<dbReference type="AlphaFoldDB" id="A0A502FU92"/>
<dbReference type="GO" id="GO:0046872">
    <property type="term" value="F:metal ion binding"/>
    <property type="evidence" value="ECO:0007669"/>
    <property type="project" value="UniProtKB-KW"/>
</dbReference>
<evidence type="ECO:0008006" key="10">
    <source>
        <dbReference type="Google" id="ProtNLM"/>
    </source>
</evidence>
<protein>
    <recommendedName>
        <fullName evidence="10">Endonuclease</fullName>
    </recommendedName>
</protein>
<evidence type="ECO:0000256" key="4">
    <source>
        <dbReference type="ARBA" id="ARBA00022801"/>
    </source>
</evidence>
<dbReference type="CDD" id="cd11010">
    <property type="entry name" value="S1-P1_nuclease"/>
    <property type="match status" value="1"/>
</dbReference>
<dbReference type="SUPFAM" id="SSF48537">
    <property type="entry name" value="Phospholipase C/P1 nuclease"/>
    <property type="match status" value="1"/>
</dbReference>
<dbReference type="GO" id="GO:0016788">
    <property type="term" value="F:hydrolase activity, acting on ester bonds"/>
    <property type="evidence" value="ECO:0007669"/>
    <property type="project" value="InterPro"/>
</dbReference>
<keyword evidence="2" id="KW-0479">Metal-binding</keyword>
<dbReference type="GO" id="GO:0006308">
    <property type="term" value="P:DNA catabolic process"/>
    <property type="evidence" value="ECO:0007669"/>
    <property type="project" value="InterPro"/>
</dbReference>
<evidence type="ECO:0000256" key="7">
    <source>
        <dbReference type="SAM" id="SignalP"/>
    </source>
</evidence>
<reference evidence="8 9" key="1">
    <citation type="journal article" date="2019" name="Environ. Microbiol.">
        <title>Species interactions and distinct microbial communities in high Arctic permafrost affected cryosols are associated with the CH4 and CO2 gas fluxes.</title>
        <authorList>
            <person name="Altshuler I."/>
            <person name="Hamel J."/>
            <person name="Turney S."/>
            <person name="Magnuson E."/>
            <person name="Levesque R."/>
            <person name="Greer C."/>
            <person name="Whyte L.G."/>
        </authorList>
    </citation>
    <scope>NUCLEOTIDE SEQUENCE [LARGE SCALE GENOMIC DNA]</scope>
    <source>
        <strain evidence="8 9">E6.1</strain>
    </source>
</reference>
<evidence type="ECO:0000256" key="6">
    <source>
        <dbReference type="ARBA" id="ARBA00023180"/>
    </source>
</evidence>
<keyword evidence="4" id="KW-0378">Hydrolase</keyword>
<keyword evidence="1" id="KW-0540">Nuclease</keyword>
<dbReference type="PANTHER" id="PTHR33146">
    <property type="entry name" value="ENDONUCLEASE 4"/>
    <property type="match status" value="1"/>
</dbReference>
<keyword evidence="5" id="KW-1015">Disulfide bond</keyword>
<name>A0A502FU92_9SPHN</name>
<dbReference type="Proteomes" id="UP000319931">
    <property type="component" value="Unassembled WGS sequence"/>
</dbReference>
<sequence>MTSLRRVRPGLAVAATLLAAATAAPASAYWEYGHQTIAQIADANVRPKTRAAIRALLAHSELLGTPECKASNISDAAVWADCIKPLKGPDGKARFGYAYSWHYQDVNICHPFDLVAACKDGNCVSAQITKDVALLKNKRAPLHDRVQALAFLVHFVGDLHQPLHAGEKDDQGGNKVLASYGGYGTARLNLHSIWDGYLAERAITSGPPIVRRYPAAVRAKIAAGDVTDWSRESWQVAHDVTYASVMADPCAPTPAHVTMDEATIEKDVPIARLEVERGGLRLAKLLDQALG</sequence>
<accession>A0A502FU92</accession>
<evidence type="ECO:0000256" key="1">
    <source>
        <dbReference type="ARBA" id="ARBA00022722"/>
    </source>
</evidence>
<dbReference type="OrthoDB" id="267579at2"/>
<keyword evidence="6" id="KW-0325">Glycoprotein</keyword>
<dbReference type="Gene3D" id="1.10.575.10">
    <property type="entry name" value="P1 Nuclease"/>
    <property type="match status" value="1"/>
</dbReference>
<keyword evidence="7" id="KW-0732">Signal</keyword>
<dbReference type="GO" id="GO:0004519">
    <property type="term" value="F:endonuclease activity"/>
    <property type="evidence" value="ECO:0007669"/>
    <property type="project" value="UniProtKB-KW"/>
</dbReference>
<feature type="signal peptide" evidence="7">
    <location>
        <begin position="1"/>
        <end position="28"/>
    </location>
</feature>
<comment type="caution">
    <text evidence="8">The sequence shown here is derived from an EMBL/GenBank/DDBJ whole genome shotgun (WGS) entry which is preliminary data.</text>
</comment>
<dbReference type="PANTHER" id="PTHR33146:SF26">
    <property type="entry name" value="ENDONUCLEASE 4"/>
    <property type="match status" value="1"/>
</dbReference>
<keyword evidence="3" id="KW-0255">Endonuclease</keyword>
<evidence type="ECO:0000256" key="2">
    <source>
        <dbReference type="ARBA" id="ARBA00022723"/>
    </source>
</evidence>
<feature type="chain" id="PRO_5021364980" description="Endonuclease" evidence="7">
    <location>
        <begin position="29"/>
        <end position="291"/>
    </location>
</feature>
<proteinExistence type="predicted"/>
<dbReference type="EMBL" id="RCZC01000003">
    <property type="protein sequence ID" value="TPG53024.1"/>
    <property type="molecule type" value="Genomic_DNA"/>
</dbReference>
<dbReference type="InterPro" id="IPR008947">
    <property type="entry name" value="PLipase_C/P1_nuclease_dom_sf"/>
</dbReference>
<gene>
    <name evidence="8" type="ORF">EAH76_14400</name>
</gene>
<evidence type="ECO:0000256" key="3">
    <source>
        <dbReference type="ARBA" id="ARBA00022759"/>
    </source>
</evidence>